<dbReference type="OrthoDB" id="1433401at2759"/>
<dbReference type="InterPro" id="IPR011009">
    <property type="entry name" value="Kinase-like_dom_sf"/>
</dbReference>
<proteinExistence type="predicted"/>
<dbReference type="AlphaFoldDB" id="A0A2Z6PJV1"/>
<accession>A0A2Z6PJV1</accession>
<dbReference type="Proteomes" id="UP000242715">
    <property type="component" value="Unassembled WGS sequence"/>
</dbReference>
<dbReference type="Gene3D" id="1.10.510.10">
    <property type="entry name" value="Transferase(Phosphotransferase) domain 1"/>
    <property type="match status" value="1"/>
</dbReference>
<organism evidence="1 2">
    <name type="scientific">Trifolium subterraneum</name>
    <name type="common">Subterranean clover</name>
    <dbReference type="NCBI Taxonomy" id="3900"/>
    <lineage>
        <taxon>Eukaryota</taxon>
        <taxon>Viridiplantae</taxon>
        <taxon>Streptophyta</taxon>
        <taxon>Embryophyta</taxon>
        <taxon>Tracheophyta</taxon>
        <taxon>Spermatophyta</taxon>
        <taxon>Magnoliopsida</taxon>
        <taxon>eudicotyledons</taxon>
        <taxon>Gunneridae</taxon>
        <taxon>Pentapetalae</taxon>
        <taxon>rosids</taxon>
        <taxon>fabids</taxon>
        <taxon>Fabales</taxon>
        <taxon>Fabaceae</taxon>
        <taxon>Papilionoideae</taxon>
        <taxon>50 kb inversion clade</taxon>
        <taxon>NPAAA clade</taxon>
        <taxon>Hologalegina</taxon>
        <taxon>IRL clade</taxon>
        <taxon>Trifolieae</taxon>
        <taxon>Trifolium</taxon>
    </lineage>
</organism>
<gene>
    <name evidence="1" type="ORF">TSUD_178700</name>
</gene>
<keyword evidence="2" id="KW-1185">Reference proteome</keyword>
<evidence type="ECO:0000313" key="2">
    <source>
        <dbReference type="Proteomes" id="UP000242715"/>
    </source>
</evidence>
<dbReference type="EMBL" id="DF974105">
    <property type="protein sequence ID" value="GAU45177.1"/>
    <property type="molecule type" value="Genomic_DNA"/>
</dbReference>
<dbReference type="SUPFAM" id="SSF56112">
    <property type="entry name" value="Protein kinase-like (PK-like)"/>
    <property type="match status" value="1"/>
</dbReference>
<reference evidence="2" key="1">
    <citation type="journal article" date="2017" name="Front. Plant Sci.">
        <title>Climate Clever Clovers: New Paradigm to Reduce the Environmental Footprint of Ruminants by Breeding Low Methanogenic Forages Utilizing Haplotype Variation.</title>
        <authorList>
            <person name="Kaur P."/>
            <person name="Appels R."/>
            <person name="Bayer P.E."/>
            <person name="Keeble-Gagnere G."/>
            <person name="Wang J."/>
            <person name="Hirakawa H."/>
            <person name="Shirasawa K."/>
            <person name="Vercoe P."/>
            <person name="Stefanova K."/>
            <person name="Durmic Z."/>
            <person name="Nichols P."/>
            <person name="Revell C."/>
            <person name="Isobe S.N."/>
            <person name="Edwards D."/>
            <person name="Erskine W."/>
        </authorList>
    </citation>
    <scope>NUCLEOTIDE SEQUENCE [LARGE SCALE GENOMIC DNA]</scope>
    <source>
        <strain evidence="2">cv. Daliak</strain>
    </source>
</reference>
<name>A0A2Z6PJV1_TRISU</name>
<evidence type="ECO:0008006" key="3">
    <source>
        <dbReference type="Google" id="ProtNLM"/>
    </source>
</evidence>
<evidence type="ECO:0000313" key="1">
    <source>
        <dbReference type="EMBL" id="GAU45177.1"/>
    </source>
</evidence>
<sequence length="106" mass="11516">MGEYPPECLDKFLALALRCCEDHPEERPSMIDVVRELEDIIALLPETEISLSDVSLDNSGKMAPSSSSSSAATSGFITTRKDQQHMSSYVSGSDLVSDVIPTIVPR</sequence>
<protein>
    <recommendedName>
        <fullName evidence="3">Serine-threonine/tyrosine-protein kinase catalytic domain-containing protein</fullName>
    </recommendedName>
</protein>